<accession>A0A1P8UJ17</accession>
<dbReference type="InterPro" id="IPR036942">
    <property type="entry name" value="Beta-barrel_TonB_sf"/>
</dbReference>
<name>A0A1P8UJ17_9GAMM</name>
<keyword evidence="8 10" id="KW-0472">Membrane</keyword>
<keyword evidence="3 10" id="KW-1134">Transmembrane beta strand</keyword>
<evidence type="ECO:0000259" key="13">
    <source>
        <dbReference type="Pfam" id="PF00593"/>
    </source>
</evidence>
<dbReference type="CDD" id="cd01347">
    <property type="entry name" value="ligand_gated_channel"/>
    <property type="match status" value="1"/>
</dbReference>
<keyword evidence="16" id="KW-1185">Reference proteome</keyword>
<protein>
    <recommendedName>
        <fullName evidence="17">TonB-dependent receptor</fullName>
    </recommendedName>
</protein>
<dbReference type="InterPro" id="IPR012910">
    <property type="entry name" value="Plug_dom"/>
</dbReference>
<dbReference type="InterPro" id="IPR037066">
    <property type="entry name" value="Plug_dom_sf"/>
</dbReference>
<dbReference type="PROSITE" id="PS52016">
    <property type="entry name" value="TONB_DEPENDENT_REC_3"/>
    <property type="match status" value="1"/>
</dbReference>
<reference evidence="15 16" key="1">
    <citation type="submission" date="2017-01" db="EMBL/GenBank/DDBJ databases">
        <title>Draft sequence of Acidihalobacter ferrooxidans strain DSM 14175 (strain V8).</title>
        <authorList>
            <person name="Khaleque H.N."/>
            <person name="Ramsay J.P."/>
            <person name="Murphy R.J.T."/>
            <person name="Kaksonen A.H."/>
            <person name="Boxall N.J."/>
            <person name="Watkin E.L.J."/>
        </authorList>
    </citation>
    <scope>NUCLEOTIDE SEQUENCE [LARGE SCALE GENOMIC DNA]</scope>
    <source>
        <strain evidence="15 16">V8</strain>
    </source>
</reference>
<organism evidence="15 16">
    <name type="scientific">Acidihalobacter ferrooxydans</name>
    <dbReference type="NCBI Taxonomy" id="1765967"/>
    <lineage>
        <taxon>Bacteria</taxon>
        <taxon>Pseudomonadati</taxon>
        <taxon>Pseudomonadota</taxon>
        <taxon>Gammaproteobacteria</taxon>
        <taxon>Chromatiales</taxon>
        <taxon>Ectothiorhodospiraceae</taxon>
        <taxon>Acidihalobacter</taxon>
    </lineage>
</organism>
<evidence type="ECO:0000256" key="1">
    <source>
        <dbReference type="ARBA" id="ARBA00004571"/>
    </source>
</evidence>
<keyword evidence="5 12" id="KW-0732">Signal</keyword>
<evidence type="ECO:0000256" key="10">
    <source>
        <dbReference type="PROSITE-ProRule" id="PRU01360"/>
    </source>
</evidence>
<dbReference type="STRING" id="1765967.BW247_12660"/>
<sequence length="615" mass="66347">MRKTLLCGALGAVCLSLPVGALADGIPEIVITPTRFAQPLAHVVVPTLVISRVEIKNSGAQTVAGVLRAYAGFDVTRLGGAGQQTSVFVQGTNSNMVRVLVNGVPINNATDGGVAWSTLPLTDIERIEVVKGPLSTVWGSGAMGGVVNIITRQPTGSGGYLSLGAGNHDTRRGALGLHASAGATHAGITLSGERTAGEPVVQGYAPRAAYHNRNLNAYADTQLGRLTVDARFWQNRGRQEYVTGGPPYSAYSLDAQNYLTQTSSLRFSLPLAARWLASARVEQTRNTLNQDQLDTYAVPPANDYARSTRDAVEAQLGYAAANTQVLLGVSGAHTHASSLSYGTTYNDRRTTRAGFVEWHRQFAGVALTAAGRRTVDSQYGGHDTWNLGISVPLPGAMRFKLSSGTGYRAPSFNALYGYGANPNLKPETSRSTQAQLLVPVVAGHGLLTLTAFQNRLRNLISTELVDPSTYTYQNVNIGNARIRGLDLSGTWQAGDWRLGASAGWQDPRNLDTGKRLLRRASHHYRLRVAWQHAAWNAAAVWTYTGTRAGVYERLPAYRLLNLSVGYRFAPQWSTRLRVDNALNTRYIPAYYGQNTPYLSPGRTVNLDLRYAFGAA</sequence>
<evidence type="ECO:0000256" key="11">
    <source>
        <dbReference type="RuleBase" id="RU003357"/>
    </source>
</evidence>
<evidence type="ECO:0000256" key="9">
    <source>
        <dbReference type="ARBA" id="ARBA00023237"/>
    </source>
</evidence>
<keyword evidence="6" id="KW-0406">Ion transport</keyword>
<keyword evidence="4 10" id="KW-0812">Transmembrane</keyword>
<dbReference type="InterPro" id="IPR000531">
    <property type="entry name" value="Beta-barrel_TonB"/>
</dbReference>
<dbReference type="Pfam" id="PF07715">
    <property type="entry name" value="Plug"/>
    <property type="match status" value="1"/>
</dbReference>
<evidence type="ECO:0000256" key="3">
    <source>
        <dbReference type="ARBA" id="ARBA00022452"/>
    </source>
</evidence>
<evidence type="ECO:0000256" key="4">
    <source>
        <dbReference type="ARBA" id="ARBA00022692"/>
    </source>
</evidence>
<dbReference type="GO" id="GO:0009279">
    <property type="term" value="C:cell outer membrane"/>
    <property type="evidence" value="ECO:0007669"/>
    <property type="project" value="UniProtKB-SubCell"/>
</dbReference>
<dbReference type="GO" id="GO:0015889">
    <property type="term" value="P:cobalamin transport"/>
    <property type="evidence" value="ECO:0007669"/>
    <property type="project" value="TreeGrafter"/>
</dbReference>
<dbReference type="OrthoDB" id="9815954at2"/>
<evidence type="ECO:0000256" key="12">
    <source>
        <dbReference type="SAM" id="SignalP"/>
    </source>
</evidence>
<dbReference type="Gene3D" id="2.170.130.10">
    <property type="entry name" value="TonB-dependent receptor, plug domain"/>
    <property type="match status" value="1"/>
</dbReference>
<keyword evidence="7 11" id="KW-0798">TonB box</keyword>
<comment type="similarity">
    <text evidence="10 11">Belongs to the TonB-dependent receptor family.</text>
</comment>
<keyword evidence="2 10" id="KW-0813">Transport</keyword>
<feature type="domain" description="TonB-dependent receptor plug" evidence="14">
    <location>
        <begin position="45"/>
        <end position="146"/>
    </location>
</feature>
<feature type="signal peptide" evidence="12">
    <location>
        <begin position="1"/>
        <end position="23"/>
    </location>
</feature>
<comment type="subcellular location">
    <subcellularLocation>
        <location evidence="1 10">Cell outer membrane</location>
        <topology evidence="1 10">Multi-pass membrane protein</topology>
    </subcellularLocation>
</comment>
<evidence type="ECO:0000256" key="7">
    <source>
        <dbReference type="ARBA" id="ARBA00023077"/>
    </source>
</evidence>
<dbReference type="InterPro" id="IPR039426">
    <property type="entry name" value="TonB-dep_rcpt-like"/>
</dbReference>
<dbReference type="Gene3D" id="2.40.170.20">
    <property type="entry name" value="TonB-dependent receptor, beta-barrel domain"/>
    <property type="match status" value="1"/>
</dbReference>
<dbReference type="RefSeq" id="WP_076837462.1">
    <property type="nucleotide sequence ID" value="NZ_CP019434.1"/>
</dbReference>
<gene>
    <name evidence="15" type="ORF">BW247_12660</name>
</gene>
<proteinExistence type="inferred from homology"/>
<evidence type="ECO:0000256" key="8">
    <source>
        <dbReference type="ARBA" id="ARBA00023136"/>
    </source>
</evidence>
<dbReference type="AlphaFoldDB" id="A0A1P8UJ17"/>
<evidence type="ECO:0000256" key="2">
    <source>
        <dbReference type="ARBA" id="ARBA00022448"/>
    </source>
</evidence>
<dbReference type="PANTHER" id="PTHR30069:SF53">
    <property type="entry name" value="COLICIN I RECEPTOR-RELATED"/>
    <property type="match status" value="1"/>
</dbReference>
<dbReference type="SUPFAM" id="SSF56935">
    <property type="entry name" value="Porins"/>
    <property type="match status" value="1"/>
</dbReference>
<feature type="chain" id="PRO_5013269992" description="TonB-dependent receptor" evidence="12">
    <location>
        <begin position="24"/>
        <end position="615"/>
    </location>
</feature>
<dbReference type="EMBL" id="CP019434">
    <property type="protein sequence ID" value="APZ43836.1"/>
    <property type="molecule type" value="Genomic_DNA"/>
</dbReference>
<dbReference type="Proteomes" id="UP000243807">
    <property type="component" value="Chromosome"/>
</dbReference>
<evidence type="ECO:0008006" key="17">
    <source>
        <dbReference type="Google" id="ProtNLM"/>
    </source>
</evidence>
<evidence type="ECO:0000313" key="15">
    <source>
        <dbReference type="EMBL" id="APZ43836.1"/>
    </source>
</evidence>
<dbReference type="GO" id="GO:0006811">
    <property type="term" value="P:monoatomic ion transport"/>
    <property type="evidence" value="ECO:0007669"/>
    <property type="project" value="UniProtKB-KW"/>
</dbReference>
<evidence type="ECO:0000259" key="14">
    <source>
        <dbReference type="Pfam" id="PF07715"/>
    </source>
</evidence>
<evidence type="ECO:0000313" key="16">
    <source>
        <dbReference type="Proteomes" id="UP000243807"/>
    </source>
</evidence>
<dbReference type="KEGG" id="afy:BW247_12660"/>
<evidence type="ECO:0000256" key="5">
    <source>
        <dbReference type="ARBA" id="ARBA00022729"/>
    </source>
</evidence>
<evidence type="ECO:0000256" key="6">
    <source>
        <dbReference type="ARBA" id="ARBA00023065"/>
    </source>
</evidence>
<keyword evidence="9 10" id="KW-0998">Cell outer membrane</keyword>
<dbReference type="PANTHER" id="PTHR30069">
    <property type="entry name" value="TONB-DEPENDENT OUTER MEMBRANE RECEPTOR"/>
    <property type="match status" value="1"/>
</dbReference>
<feature type="domain" description="TonB-dependent receptor-like beta-barrel" evidence="13">
    <location>
        <begin position="214"/>
        <end position="580"/>
    </location>
</feature>
<dbReference type="Pfam" id="PF00593">
    <property type="entry name" value="TonB_dep_Rec_b-barrel"/>
    <property type="match status" value="1"/>
</dbReference>